<feature type="coiled-coil region" evidence="1">
    <location>
        <begin position="338"/>
        <end position="427"/>
    </location>
</feature>
<dbReference type="GO" id="GO:0031122">
    <property type="term" value="P:cytoplasmic microtubule organization"/>
    <property type="evidence" value="ECO:0007669"/>
    <property type="project" value="TreeGrafter"/>
</dbReference>
<feature type="compositionally biased region" description="Basic and acidic residues" evidence="2">
    <location>
        <begin position="499"/>
        <end position="508"/>
    </location>
</feature>
<proteinExistence type="predicted"/>
<evidence type="ECO:0000313" key="4">
    <source>
        <dbReference type="Proteomes" id="UP000314987"/>
    </source>
</evidence>
<dbReference type="GO" id="GO:0005829">
    <property type="term" value="C:cytosol"/>
    <property type="evidence" value="ECO:0007669"/>
    <property type="project" value="Ensembl"/>
</dbReference>
<feature type="region of interest" description="Disordered" evidence="2">
    <location>
        <begin position="1347"/>
        <end position="1487"/>
    </location>
</feature>
<dbReference type="InterPro" id="IPR036872">
    <property type="entry name" value="CH_dom_sf"/>
</dbReference>
<dbReference type="GO" id="GO:0005654">
    <property type="term" value="C:nucleoplasm"/>
    <property type="evidence" value="ECO:0007669"/>
    <property type="project" value="Ensembl"/>
</dbReference>
<dbReference type="GO" id="GO:0051959">
    <property type="term" value="F:dynein light intermediate chain binding"/>
    <property type="evidence" value="ECO:0007669"/>
    <property type="project" value="TreeGrafter"/>
</dbReference>
<organism evidence="3 4">
    <name type="scientific">Vombatus ursinus</name>
    <name type="common">Common wombat</name>
    <dbReference type="NCBI Taxonomy" id="29139"/>
    <lineage>
        <taxon>Eukaryota</taxon>
        <taxon>Metazoa</taxon>
        <taxon>Chordata</taxon>
        <taxon>Craniata</taxon>
        <taxon>Vertebrata</taxon>
        <taxon>Euteleostomi</taxon>
        <taxon>Mammalia</taxon>
        <taxon>Metatheria</taxon>
        <taxon>Diprotodontia</taxon>
        <taxon>Vombatidae</taxon>
        <taxon>Vombatus</taxon>
    </lineage>
</organism>
<dbReference type="STRING" id="29139.ENSVURP00010005976"/>
<dbReference type="GO" id="GO:0042832">
    <property type="term" value="P:defense response to protozoan"/>
    <property type="evidence" value="ECO:0007669"/>
    <property type="project" value="Ensembl"/>
</dbReference>
<evidence type="ECO:0000256" key="1">
    <source>
        <dbReference type="SAM" id="Coils"/>
    </source>
</evidence>
<dbReference type="OrthoDB" id="10254988at2759"/>
<accession>A0A4X2K798</accession>
<dbReference type="Proteomes" id="UP000314987">
    <property type="component" value="Unassembled WGS sequence"/>
</dbReference>
<feature type="coiled-coil region" evidence="1">
    <location>
        <begin position="1008"/>
        <end position="1084"/>
    </location>
</feature>
<keyword evidence="4" id="KW-1185">Reference proteome</keyword>
<dbReference type="GO" id="GO:0008017">
    <property type="term" value="F:microtubule binding"/>
    <property type="evidence" value="ECO:0007669"/>
    <property type="project" value="TreeGrafter"/>
</dbReference>
<dbReference type="GO" id="GO:0005813">
    <property type="term" value="C:centrosome"/>
    <property type="evidence" value="ECO:0007669"/>
    <property type="project" value="Ensembl"/>
</dbReference>
<dbReference type="GeneID" id="114038808"/>
<evidence type="ECO:0000256" key="2">
    <source>
        <dbReference type="SAM" id="MobiDB-lite"/>
    </source>
</evidence>
<feature type="coiled-coil region" evidence="1">
    <location>
        <begin position="215"/>
        <end position="310"/>
    </location>
</feature>
<feature type="region of interest" description="Disordered" evidence="2">
    <location>
        <begin position="782"/>
        <end position="803"/>
    </location>
</feature>
<dbReference type="CTD" id="283234"/>
<feature type="region of interest" description="Disordered" evidence="2">
    <location>
        <begin position="485"/>
        <end position="659"/>
    </location>
</feature>
<dbReference type="GeneTree" id="ENSGT00940000162048"/>
<reference evidence="4" key="1">
    <citation type="submission" date="2018-12" db="EMBL/GenBank/DDBJ databases">
        <authorList>
            <person name="Yazar S."/>
        </authorList>
    </citation>
    <scope>NUCLEOTIDE SEQUENCE [LARGE SCALE GENOMIC DNA]</scope>
</reference>
<reference evidence="3" key="3">
    <citation type="submission" date="2025-09" db="UniProtKB">
        <authorList>
            <consortium name="Ensembl"/>
        </authorList>
    </citation>
    <scope>IDENTIFICATION</scope>
</reference>
<feature type="coiled-coil region" evidence="1">
    <location>
        <begin position="1113"/>
        <end position="1319"/>
    </location>
</feature>
<dbReference type="SUPFAM" id="SSF116907">
    <property type="entry name" value="Hook domain"/>
    <property type="match status" value="1"/>
</dbReference>
<dbReference type="PANTHER" id="PTHR18947:SF35">
    <property type="entry name" value="COILED-COIL DOMAIN-CONTAINING PROTEIN 88B"/>
    <property type="match status" value="1"/>
</dbReference>
<feature type="compositionally biased region" description="Low complexity" evidence="2">
    <location>
        <begin position="572"/>
        <end position="581"/>
    </location>
</feature>
<dbReference type="Ensembl" id="ENSVURT00010006758.1">
    <property type="protein sequence ID" value="ENSVURP00010005976.1"/>
    <property type="gene ID" value="ENSVURG00010004638.1"/>
</dbReference>
<dbReference type="GO" id="GO:0001819">
    <property type="term" value="P:positive regulation of cytokine production"/>
    <property type="evidence" value="ECO:0007669"/>
    <property type="project" value="Ensembl"/>
</dbReference>
<feature type="compositionally biased region" description="Basic and acidic residues" evidence="2">
    <location>
        <begin position="586"/>
        <end position="597"/>
    </location>
</feature>
<gene>
    <name evidence="3" type="primary">CCDC88B</name>
</gene>
<protein>
    <submittedName>
        <fullName evidence="3">Coiled-coil domain containing 88B</fullName>
    </submittedName>
</protein>
<dbReference type="Gene3D" id="1.10.287.1490">
    <property type="match status" value="2"/>
</dbReference>
<dbReference type="Gene3D" id="1.10.418.10">
    <property type="entry name" value="Calponin-like domain"/>
    <property type="match status" value="1"/>
</dbReference>
<dbReference type="GO" id="GO:0016020">
    <property type="term" value="C:membrane"/>
    <property type="evidence" value="ECO:0007669"/>
    <property type="project" value="Ensembl"/>
</dbReference>
<keyword evidence="1" id="KW-0175">Coiled coil</keyword>
<dbReference type="GO" id="GO:0042102">
    <property type="term" value="P:positive regulation of T cell proliferation"/>
    <property type="evidence" value="ECO:0007669"/>
    <property type="project" value="Ensembl"/>
</dbReference>
<name>A0A4X2K798_VOMUR</name>
<feature type="coiled-coil region" evidence="1">
    <location>
        <begin position="456"/>
        <end position="483"/>
    </location>
</feature>
<sequence>MAGGMAGGVGPRLRDFLSGSLATWVQGLAALVGEGQEKEDGEEEEEGPLSPEDRFLRLSDGALLHRVMGLIAPNSRGGLRPGGVQGGPGARRVTRLSHLQARLRDFYQEELQLLILVPPPDLQMLGFEPLSEEVIEELEGTLKLMLGASVQCEHRELFIRHIQGLSLGVQSELAAAIQEVSQPGAGMVLALAGPEPGELAGPELELLVRSHMEALVKLARERDRTAQRLAEMLQEQEVPSLQPEPPQGVSQEGPHHHLTLQLADAKAQLRRLRQELEEKAEELLDSQGEVQGLESEIRRLRQEAQVLSGQARRATLYREEAEVLRERAGRLPRLQEDLRRCRERLHVAEAYKGQLEEERALSGALEAARALLEEQLEGARERCSRLHETQRENLLLRARLGEAQVELESARQQLDHLVEENVALEAELRWTLHPSPSSPGDAPQPCWAPSLQDEVREVEVGRLRSLEQENRELRGQLRELKAGRWSQPPLTEVEDEESEVPKLEERNQVLEPSGLRDIPKTKNEPPPVLASLGDGHGKSLPVSEGSVLECSRPSDSPDASGEAGKPVRSQDLDALALTQQQSKGKAVQEELHGKSLRGEISLQGETEAGDLKSKASSAQPKPLERQSEGQPGGQPPSPRLEAVQGDEEHGEVKPVVQEQRLECEVQVQEGQAGEDGDWEREQQALKGDIESLKRAMEALEKERESLKGEVEAGEQRLKALNGEREAWREEQEVQGQRLDALERELESLRHERETLRGELEAQGRRLEARGEEAARLGEELARARKAEAEAHSEAEAEAREREGLREALEAAGRELEAAGREREALAEALGAAGRERRQWEREGPRLRARAEAAEQKLLELESEERALRGQAEKERQVVEAVRKELQKAAVESQQLKTQVERLQLELGQVTQERDTQLKEQEKHQERTYQALEKRLEEESVVALATKDEEIMSLKARVQGLEGQLQCQVSLGLKAEEPPGPGGAKECPAAAQAVQETLSGRLIMVERSNAALAAEKAALQGQMRQLEGQVGTLQGRVQELQLQNHRAQEQSSQLQAEKAVLETQGQELRERLGALDKEMRGARQEQEAAWLQHQALLRDHEALGRLQQRQEVELEGLLGRHRELKATLRELELSHKELQGRYEQLQAQRAQVEAQEVALQAERERLAQDRLHQKGLEEELRRLQSEHERAQVSLADASRERGELQGERGELRGRLARLELERAQLEAQGQGLRETNQKLDLSVCRLTTQCQLLTELRAAQEEENRQLLAEVQTLSRENRGLMERSLESRDHLHREQREYLDQLNALRREKQKLVEKIMDQYRVLEPGPLPRTKKGSWLADKVKKLMRHKREGGPRPGAEGAGSTESLGGPLDVEPPEGREASETASPGPMRRAQSSLCLRDDTSSGGQRRRLSSRLPVVRGSASFSPGDSPRQRFRQRRPGPLGAPSSGTGGWDGSDDILEGPEAAADQESPSEHEPKKAPLTPSLSQ</sequence>
<dbReference type="PANTHER" id="PTHR18947">
    <property type="entry name" value="HOOK PROTEINS"/>
    <property type="match status" value="1"/>
</dbReference>
<dbReference type="RefSeq" id="XP_027712060.1">
    <property type="nucleotide sequence ID" value="XM_027856259.1"/>
</dbReference>
<reference evidence="3" key="2">
    <citation type="submission" date="2025-08" db="UniProtKB">
        <authorList>
            <consortium name="Ensembl"/>
        </authorList>
    </citation>
    <scope>IDENTIFICATION</scope>
</reference>
<dbReference type="OMA" id="IMRSDMM"/>
<dbReference type="GO" id="GO:0030705">
    <property type="term" value="P:cytoskeleton-dependent intracellular transport"/>
    <property type="evidence" value="ECO:0007669"/>
    <property type="project" value="TreeGrafter"/>
</dbReference>
<feature type="coiled-coil region" evidence="1">
    <location>
        <begin position="682"/>
        <end position="765"/>
    </location>
</feature>
<evidence type="ECO:0000313" key="3">
    <source>
        <dbReference type="Ensembl" id="ENSVURP00010005976.1"/>
    </source>
</evidence>